<evidence type="ECO:0000256" key="7">
    <source>
        <dbReference type="ARBA" id="ARBA00022679"/>
    </source>
</evidence>
<evidence type="ECO:0000256" key="9">
    <source>
        <dbReference type="ARBA" id="ARBA00030465"/>
    </source>
</evidence>
<evidence type="ECO:0000256" key="1">
    <source>
        <dbReference type="ARBA" id="ARBA00000026"/>
    </source>
</evidence>
<dbReference type="InterPro" id="IPR052058">
    <property type="entry name" value="Alcohol_O-acetyltransferase"/>
</dbReference>
<evidence type="ECO:0000256" key="10">
    <source>
        <dbReference type="ARBA" id="ARBA00032317"/>
    </source>
</evidence>
<evidence type="ECO:0000256" key="11">
    <source>
        <dbReference type="ARBA" id="ARBA00033407"/>
    </source>
</evidence>
<name>A0A1G9ISZ6_9BACT</name>
<dbReference type="STRING" id="563176.SAMN04488090_0601"/>
<organism evidence="13 14">
    <name type="scientific">Siphonobacter aquaeclarae</name>
    <dbReference type="NCBI Taxonomy" id="563176"/>
    <lineage>
        <taxon>Bacteria</taxon>
        <taxon>Pseudomonadati</taxon>
        <taxon>Bacteroidota</taxon>
        <taxon>Cytophagia</taxon>
        <taxon>Cytophagales</taxon>
        <taxon>Cytophagaceae</taxon>
        <taxon>Siphonobacter</taxon>
    </lineage>
</organism>
<proteinExistence type="inferred from homology"/>
<dbReference type="EC" id="2.3.1.282" evidence="5"/>
<comment type="catalytic activity">
    <reaction evidence="3">
        <text>2 a mycocerosyl-[mycocerosic acid synthase] + a phthiodiolone = a dimycocerosyl phthiodiolone + 2 holo-[mycocerosic acid synthase].</text>
        <dbReference type="EC" id="2.3.1.282"/>
    </reaction>
</comment>
<evidence type="ECO:0000313" key="14">
    <source>
        <dbReference type="Proteomes" id="UP000198901"/>
    </source>
</evidence>
<feature type="domain" description="Phthiocerol/phthiodiolone dimycocerosyl transferase C-terminal" evidence="12">
    <location>
        <begin position="203"/>
        <end position="359"/>
    </location>
</feature>
<evidence type="ECO:0000256" key="8">
    <source>
        <dbReference type="ARBA" id="ARBA00023315"/>
    </source>
</evidence>
<evidence type="ECO:0000259" key="12">
    <source>
        <dbReference type="Pfam" id="PF16911"/>
    </source>
</evidence>
<dbReference type="Gene3D" id="3.30.559.10">
    <property type="entry name" value="Chloramphenicol acetyltransferase-like domain"/>
    <property type="match status" value="1"/>
</dbReference>
<comment type="similarity">
    <text evidence="4">Belongs to the acyltransferase PapA5 family.</text>
</comment>
<gene>
    <name evidence="13" type="ORF">SAMN04488090_0601</name>
</gene>
<dbReference type="SUPFAM" id="SSF52777">
    <property type="entry name" value="CoA-dependent acyltransferases"/>
    <property type="match status" value="2"/>
</dbReference>
<dbReference type="OrthoDB" id="5562587at2"/>
<sequence length="416" mass="46210">MNRTMITGERIMYVDAATPLNCVFVARIQGAPDADGIRHALAGIQRKHPLLRARIENGRVPRFVSDPEIGEIPVRIVDRQTDYDWQAESEREWVTLFDNPGLPLARLVWVRSAGRSELLLVLPHCVCDGTTFVALMRELLTLLDNPTADIGFSKGFDSVSDLLPTGFRASFGKTLKTRFFGLLAKGFFLLKPGAEHTPAGRAYALRWSLDEPETTALLRYAKETGVSVHVAICAAILKAFQNVRGAEAHGKAICPADIRRYLPAITDDTMFAFAPIVELKLPEEGEFQEAAVSLKKQLAEKLAGLDAAGLLWSSEFFHGSVRKMVSFLRATPGTHDVTFSNMGKVAIPEVFSSFEVERLFTPTVAFPWMNPNTLVVSSYKGKMDFVFLSRDTFLPIEEAERIRDRALQFLPALTHA</sequence>
<evidence type="ECO:0000256" key="2">
    <source>
        <dbReference type="ARBA" id="ARBA00000625"/>
    </source>
</evidence>
<dbReference type="AlphaFoldDB" id="A0A1G9ISZ6"/>
<keyword evidence="14" id="KW-1185">Reference proteome</keyword>
<dbReference type="InterPro" id="IPR023213">
    <property type="entry name" value="CAT-like_dom_sf"/>
</dbReference>
<accession>A0A1G9ISZ6</accession>
<evidence type="ECO:0000256" key="6">
    <source>
        <dbReference type="ARBA" id="ARBA00013449"/>
    </source>
</evidence>
<reference evidence="13 14" key="1">
    <citation type="submission" date="2016-10" db="EMBL/GenBank/DDBJ databases">
        <authorList>
            <person name="de Groot N.N."/>
        </authorList>
    </citation>
    <scope>NUCLEOTIDE SEQUENCE [LARGE SCALE GENOMIC DNA]</scope>
    <source>
        <strain evidence="13 14">DSM 21668</strain>
    </source>
</reference>
<comment type="catalytic activity">
    <reaction evidence="1">
        <text>2 a mycocerosyl-[mycocerosic acid synthase] + a phthiocerol = a dimycocerosyl phthiocerol + 2 holo-[mycocerosic acid synthase].</text>
        <dbReference type="EC" id="2.3.1.282"/>
    </reaction>
</comment>
<dbReference type="EMBL" id="FNGS01000001">
    <property type="protein sequence ID" value="SDL28043.1"/>
    <property type="molecule type" value="Genomic_DNA"/>
</dbReference>
<dbReference type="GO" id="GO:0016746">
    <property type="term" value="F:acyltransferase activity"/>
    <property type="evidence" value="ECO:0007669"/>
    <property type="project" value="UniProtKB-KW"/>
</dbReference>
<dbReference type="Gene3D" id="3.30.559.30">
    <property type="entry name" value="Nonribosomal peptide synthetase, condensation domain"/>
    <property type="match status" value="1"/>
</dbReference>
<evidence type="ECO:0000256" key="3">
    <source>
        <dbReference type="ARBA" id="ARBA00001907"/>
    </source>
</evidence>
<comment type="catalytic activity">
    <reaction evidence="2">
        <text>2 a mycocerosyl-[mycocerosic acid synthase] + a phenolphthiocerol = a dimycocerosyl phenolphthiocerol + 2 holo-[mycocerosic acid synthase].</text>
        <dbReference type="EC" id="2.3.1.282"/>
    </reaction>
</comment>
<evidence type="ECO:0000256" key="5">
    <source>
        <dbReference type="ARBA" id="ARBA00012866"/>
    </source>
</evidence>
<dbReference type="InterPro" id="IPR031641">
    <property type="entry name" value="PapA_C"/>
</dbReference>
<evidence type="ECO:0000313" key="13">
    <source>
        <dbReference type="EMBL" id="SDL28043.1"/>
    </source>
</evidence>
<dbReference type="RefSeq" id="WP_093197506.1">
    <property type="nucleotide sequence ID" value="NZ_FNGS01000001.1"/>
</dbReference>
<keyword evidence="7" id="KW-0808">Transferase</keyword>
<dbReference type="Proteomes" id="UP000198901">
    <property type="component" value="Unassembled WGS sequence"/>
</dbReference>
<dbReference type="Pfam" id="PF16911">
    <property type="entry name" value="PapA_C"/>
    <property type="match status" value="1"/>
</dbReference>
<dbReference type="PANTHER" id="PTHR28037:SF1">
    <property type="entry name" value="ALCOHOL O-ACETYLTRANSFERASE 1-RELATED"/>
    <property type="match status" value="1"/>
</dbReference>
<dbReference type="PANTHER" id="PTHR28037">
    <property type="entry name" value="ALCOHOL O-ACETYLTRANSFERASE 1-RELATED"/>
    <property type="match status" value="1"/>
</dbReference>
<evidence type="ECO:0000256" key="4">
    <source>
        <dbReference type="ARBA" id="ARBA00006558"/>
    </source>
</evidence>
<keyword evidence="8" id="KW-0012">Acyltransferase</keyword>
<protein>
    <recommendedName>
        <fullName evidence="6">Phthiocerol/phthiodiolone dimycocerosyl transferase</fullName>
        <ecNumber evidence="5">2.3.1.282</ecNumber>
    </recommendedName>
    <alternativeName>
        <fullName evidence="11">Acyltransferase PapA5</fullName>
    </alternativeName>
    <alternativeName>
        <fullName evidence="9">Phthiocerol/phthiodiolone O-acyltransferase</fullName>
    </alternativeName>
    <alternativeName>
        <fullName evidence="10">Polyketide synthase-associated protein A5</fullName>
    </alternativeName>
</protein>